<proteinExistence type="predicted"/>
<evidence type="ECO:0000313" key="3">
    <source>
        <dbReference type="Proteomes" id="UP000650524"/>
    </source>
</evidence>
<evidence type="ECO:0000313" key="2">
    <source>
        <dbReference type="EMBL" id="MBC8176321.1"/>
    </source>
</evidence>
<dbReference type="EMBL" id="JACNJD010000124">
    <property type="protein sequence ID" value="MBC8176321.1"/>
    <property type="molecule type" value="Genomic_DNA"/>
</dbReference>
<name>A0A8J6MYD8_9DELT</name>
<dbReference type="GO" id="GO:0003677">
    <property type="term" value="F:DNA binding"/>
    <property type="evidence" value="ECO:0007669"/>
    <property type="project" value="InterPro"/>
</dbReference>
<gene>
    <name evidence="2" type="ORF">H8E19_02875</name>
</gene>
<feature type="domain" description="Transposase IS200-like" evidence="1">
    <location>
        <begin position="13"/>
        <end position="69"/>
    </location>
</feature>
<comment type="caution">
    <text evidence="2">The sequence shown here is derived from an EMBL/GenBank/DDBJ whole genome shotgun (WGS) entry which is preliminary data.</text>
</comment>
<protein>
    <submittedName>
        <fullName evidence="2">Transposase</fullName>
    </submittedName>
</protein>
<dbReference type="AlphaFoldDB" id="A0A8J6MYD8"/>
<evidence type="ECO:0000259" key="1">
    <source>
        <dbReference type="Pfam" id="PF01797"/>
    </source>
</evidence>
<dbReference type="InterPro" id="IPR036515">
    <property type="entry name" value="Transposase_17_sf"/>
</dbReference>
<dbReference type="GO" id="GO:0004803">
    <property type="term" value="F:transposase activity"/>
    <property type="evidence" value="ECO:0007669"/>
    <property type="project" value="InterPro"/>
</dbReference>
<accession>A0A8J6MYD8</accession>
<dbReference type="PANTHER" id="PTHR33360">
    <property type="entry name" value="TRANSPOSASE FOR INSERTION SEQUENCE ELEMENT IS200"/>
    <property type="match status" value="1"/>
</dbReference>
<dbReference type="SUPFAM" id="SSF143422">
    <property type="entry name" value="Transposase IS200-like"/>
    <property type="match status" value="1"/>
</dbReference>
<dbReference type="GO" id="GO:0006313">
    <property type="term" value="P:DNA transposition"/>
    <property type="evidence" value="ECO:0007669"/>
    <property type="project" value="InterPro"/>
</dbReference>
<dbReference type="Gene3D" id="3.30.70.1290">
    <property type="entry name" value="Transposase IS200-like"/>
    <property type="match status" value="1"/>
</dbReference>
<dbReference type="InterPro" id="IPR002686">
    <property type="entry name" value="Transposase_17"/>
</dbReference>
<dbReference type="Pfam" id="PF01797">
    <property type="entry name" value="Y1_Tnp"/>
    <property type="match status" value="1"/>
</dbReference>
<dbReference type="PANTHER" id="PTHR33360:SF2">
    <property type="entry name" value="TRANSPOSASE FOR INSERTION SEQUENCE ELEMENT IS200"/>
    <property type="match status" value="1"/>
</dbReference>
<reference evidence="2 3" key="1">
    <citation type="submission" date="2020-08" db="EMBL/GenBank/DDBJ databases">
        <title>Bridging the membrane lipid divide: bacteria of the FCB group superphylum have the potential to synthesize archaeal ether lipids.</title>
        <authorList>
            <person name="Villanueva L."/>
            <person name="Von Meijenfeldt F.A.B."/>
            <person name="Westbye A.B."/>
            <person name="Yadav S."/>
            <person name="Hopmans E.C."/>
            <person name="Dutilh B.E."/>
            <person name="Sinninghe Damste J.S."/>
        </authorList>
    </citation>
    <scope>NUCLEOTIDE SEQUENCE [LARGE SCALE GENOMIC DNA]</scope>
    <source>
        <strain evidence="2">NIOZ-UU27</strain>
    </source>
</reference>
<organism evidence="2 3">
    <name type="scientific">Candidatus Desulfacyla euxinica</name>
    <dbReference type="NCBI Taxonomy" id="2841693"/>
    <lineage>
        <taxon>Bacteria</taxon>
        <taxon>Deltaproteobacteria</taxon>
        <taxon>Candidatus Desulfacyla</taxon>
    </lineage>
</organism>
<sequence>MNDIKSLNHAKLECKHYLTWAPKYQKKEIYGDVNTHLSAVFRKIARRTDCEILERHLHLDYSHMLIAIPQI</sequence>
<dbReference type="Proteomes" id="UP000650524">
    <property type="component" value="Unassembled WGS sequence"/>
</dbReference>